<feature type="domain" description="Tlde1" evidence="1">
    <location>
        <begin position="3"/>
        <end position="113"/>
    </location>
</feature>
<evidence type="ECO:0000313" key="3">
    <source>
        <dbReference type="Proteomes" id="UP000544107"/>
    </source>
</evidence>
<reference evidence="2 3" key="1">
    <citation type="submission" date="2020-08" db="EMBL/GenBank/DDBJ databases">
        <title>Genomic Encyclopedia of Type Strains, Phase IV (KMG-IV): sequencing the most valuable type-strain genomes for metagenomic binning, comparative biology and taxonomic classification.</title>
        <authorList>
            <person name="Goeker M."/>
        </authorList>
    </citation>
    <scope>NUCLEOTIDE SEQUENCE [LARGE SCALE GENOMIC DNA]</scope>
    <source>
        <strain evidence="2 3">DSM 100021</strain>
    </source>
</reference>
<dbReference type="Pfam" id="PF10908">
    <property type="entry name" value="Tlde1_dom"/>
    <property type="match status" value="1"/>
</dbReference>
<dbReference type="Proteomes" id="UP000544107">
    <property type="component" value="Unassembled WGS sequence"/>
</dbReference>
<gene>
    <name evidence="2" type="ORF">GGQ71_002220</name>
</gene>
<evidence type="ECO:0000313" key="2">
    <source>
        <dbReference type="EMBL" id="MBB4007957.1"/>
    </source>
</evidence>
<sequence length="130" mass="14699">MTPHKDDPGAVGLANVGPLPQGRYYIIDRQRGGRLGPLREWIQDAVTGVDRSEWFTLYRVDDVIDDYTFVNGVKRGNFRLHPNGRFGISEGCITVLSLENFERLRDFLLKQSSGFISGTTIKYYGTVDVQ</sequence>
<proteinExistence type="predicted"/>
<comment type="caution">
    <text evidence="2">The sequence shown here is derived from an EMBL/GenBank/DDBJ whole genome shotgun (WGS) entry which is preliminary data.</text>
</comment>
<organism evidence="2 3">
    <name type="scientific">Allorhizobium taibaishanense</name>
    <dbReference type="NCBI Taxonomy" id="887144"/>
    <lineage>
        <taxon>Bacteria</taxon>
        <taxon>Pseudomonadati</taxon>
        <taxon>Pseudomonadota</taxon>
        <taxon>Alphaproteobacteria</taxon>
        <taxon>Hyphomicrobiales</taxon>
        <taxon>Rhizobiaceae</taxon>
        <taxon>Rhizobium/Agrobacterium group</taxon>
        <taxon>Allorhizobium</taxon>
    </lineage>
</organism>
<name>A0A7W6HMF3_9HYPH</name>
<evidence type="ECO:0000259" key="1">
    <source>
        <dbReference type="Pfam" id="PF10908"/>
    </source>
</evidence>
<dbReference type="InterPro" id="IPR021225">
    <property type="entry name" value="Tlde1_dom"/>
</dbReference>
<accession>A0A7W6HMF3</accession>
<protein>
    <recommendedName>
        <fullName evidence="1">Tlde1 domain-containing protein</fullName>
    </recommendedName>
</protein>
<dbReference type="EMBL" id="JACIED010000002">
    <property type="protein sequence ID" value="MBB4007957.1"/>
    <property type="molecule type" value="Genomic_DNA"/>
</dbReference>
<dbReference type="AlphaFoldDB" id="A0A7W6HMF3"/>